<evidence type="ECO:0000256" key="9">
    <source>
        <dbReference type="ARBA" id="ARBA00022840"/>
    </source>
</evidence>
<evidence type="ECO:0000256" key="1">
    <source>
        <dbReference type="ARBA" id="ARBA00004167"/>
    </source>
</evidence>
<dbReference type="SUPFAM" id="SSF56112">
    <property type="entry name" value="Protein kinase-like (PK-like)"/>
    <property type="match status" value="1"/>
</dbReference>
<reference evidence="22 23" key="1">
    <citation type="submission" date="2024-04" db="EMBL/GenBank/DDBJ databases">
        <title>Genome assembly C_amara_ONT_v2.</title>
        <authorList>
            <person name="Yant L."/>
            <person name="Moore C."/>
            <person name="Slenker M."/>
        </authorList>
    </citation>
    <scope>NUCLEOTIDE SEQUENCE [LARGE SCALE GENOMIC DNA]</scope>
    <source>
        <tissue evidence="22">Leaf</tissue>
    </source>
</reference>
<gene>
    <name evidence="22" type="ORF">V5N11_018569</name>
</gene>
<keyword evidence="10 18" id="KW-1133">Transmembrane helix</keyword>
<feature type="domain" description="Protein kinase" evidence="20">
    <location>
        <begin position="330"/>
        <end position="607"/>
    </location>
</feature>
<dbReference type="InterPro" id="IPR002902">
    <property type="entry name" value="GNK2"/>
</dbReference>
<feature type="binding site" evidence="16">
    <location>
        <position position="358"/>
    </location>
    <ligand>
        <name>ATP</name>
        <dbReference type="ChEBI" id="CHEBI:30616"/>
    </ligand>
</feature>
<keyword evidence="4 18" id="KW-0812">Transmembrane</keyword>
<organism evidence="22 23">
    <name type="scientific">Cardamine amara subsp. amara</name>
    <dbReference type="NCBI Taxonomy" id="228776"/>
    <lineage>
        <taxon>Eukaryota</taxon>
        <taxon>Viridiplantae</taxon>
        <taxon>Streptophyta</taxon>
        <taxon>Embryophyta</taxon>
        <taxon>Tracheophyta</taxon>
        <taxon>Spermatophyta</taxon>
        <taxon>Magnoliopsida</taxon>
        <taxon>eudicotyledons</taxon>
        <taxon>Gunneridae</taxon>
        <taxon>Pentapetalae</taxon>
        <taxon>rosids</taxon>
        <taxon>malvids</taxon>
        <taxon>Brassicales</taxon>
        <taxon>Brassicaceae</taxon>
        <taxon>Cardamineae</taxon>
        <taxon>Cardamine</taxon>
    </lineage>
</organism>
<evidence type="ECO:0000256" key="8">
    <source>
        <dbReference type="ARBA" id="ARBA00022777"/>
    </source>
</evidence>
<evidence type="ECO:0000313" key="23">
    <source>
        <dbReference type="Proteomes" id="UP001558713"/>
    </source>
</evidence>
<keyword evidence="3" id="KW-0808">Transferase</keyword>
<dbReference type="GO" id="GO:0006950">
    <property type="term" value="P:response to stress"/>
    <property type="evidence" value="ECO:0007669"/>
    <property type="project" value="UniProtKB-ARBA"/>
</dbReference>
<keyword evidence="8" id="KW-0418">Kinase</keyword>
<dbReference type="PROSITE" id="PS51473">
    <property type="entry name" value="GNK2"/>
    <property type="match status" value="2"/>
</dbReference>
<evidence type="ECO:0000256" key="15">
    <source>
        <dbReference type="ARBA" id="ARBA00047951"/>
    </source>
</evidence>
<dbReference type="PANTHER" id="PTHR27002:SF1112">
    <property type="entry name" value="BNAC09G23880D PROTEIN"/>
    <property type="match status" value="1"/>
</dbReference>
<keyword evidence="9 16" id="KW-0067">ATP-binding</keyword>
<dbReference type="InterPro" id="IPR001245">
    <property type="entry name" value="Ser-Thr/Tyr_kinase_cat_dom"/>
</dbReference>
<evidence type="ECO:0000256" key="11">
    <source>
        <dbReference type="ARBA" id="ARBA00023136"/>
    </source>
</evidence>
<evidence type="ECO:0000256" key="17">
    <source>
        <dbReference type="SAM" id="MobiDB-lite"/>
    </source>
</evidence>
<dbReference type="Gene3D" id="3.30.200.20">
    <property type="entry name" value="Phosphorylase Kinase, domain 1"/>
    <property type="match status" value="1"/>
</dbReference>
<feature type="transmembrane region" description="Helical" evidence="18">
    <location>
        <begin position="272"/>
        <end position="293"/>
    </location>
</feature>
<keyword evidence="12" id="KW-0675">Receptor</keyword>
<evidence type="ECO:0000256" key="18">
    <source>
        <dbReference type="SAM" id="Phobius"/>
    </source>
</evidence>
<dbReference type="FunFam" id="3.30.200.20:FF:000142">
    <property type="entry name" value="Cysteine-rich receptor-like protein kinase 10"/>
    <property type="match status" value="1"/>
</dbReference>
<dbReference type="FunFam" id="1.10.510.10:FF:000129">
    <property type="entry name" value="cysteine-rich receptor-like protein kinase 10"/>
    <property type="match status" value="1"/>
</dbReference>
<dbReference type="CDD" id="cd14066">
    <property type="entry name" value="STKc_IRAK"/>
    <property type="match status" value="1"/>
</dbReference>
<feature type="domain" description="Gnk2-homologous" evidence="21">
    <location>
        <begin position="136"/>
        <end position="239"/>
    </location>
</feature>
<comment type="catalytic activity">
    <reaction evidence="15">
        <text>L-threonyl-[protein] + ATP = O-phospho-L-threonyl-[protein] + ADP + H(+)</text>
        <dbReference type="Rhea" id="RHEA:46608"/>
        <dbReference type="Rhea" id="RHEA-COMP:11060"/>
        <dbReference type="Rhea" id="RHEA-COMP:11605"/>
        <dbReference type="ChEBI" id="CHEBI:15378"/>
        <dbReference type="ChEBI" id="CHEBI:30013"/>
        <dbReference type="ChEBI" id="CHEBI:30616"/>
        <dbReference type="ChEBI" id="CHEBI:61977"/>
        <dbReference type="ChEBI" id="CHEBI:456216"/>
    </reaction>
</comment>
<evidence type="ECO:0000256" key="3">
    <source>
        <dbReference type="ARBA" id="ARBA00022679"/>
    </source>
</evidence>
<protein>
    <submittedName>
        <fullName evidence="22">Cysteine-rich receptor-like protein kinase 32</fullName>
    </submittedName>
</protein>
<name>A0ABD0ZHM1_CARAN</name>
<dbReference type="InterPro" id="IPR008271">
    <property type="entry name" value="Ser/Thr_kinase_AS"/>
</dbReference>
<evidence type="ECO:0000256" key="14">
    <source>
        <dbReference type="ARBA" id="ARBA00047558"/>
    </source>
</evidence>
<feature type="region of interest" description="Disordered" evidence="17">
    <location>
        <begin position="623"/>
        <end position="653"/>
    </location>
</feature>
<feature type="chain" id="PRO_5044773389" evidence="19">
    <location>
        <begin position="22"/>
        <end position="653"/>
    </location>
</feature>
<evidence type="ECO:0000256" key="2">
    <source>
        <dbReference type="ARBA" id="ARBA00022527"/>
    </source>
</evidence>
<evidence type="ECO:0000313" key="22">
    <source>
        <dbReference type="EMBL" id="KAL1194179.1"/>
    </source>
</evidence>
<evidence type="ECO:0000256" key="16">
    <source>
        <dbReference type="PROSITE-ProRule" id="PRU10141"/>
    </source>
</evidence>
<dbReference type="CDD" id="cd23509">
    <property type="entry name" value="Gnk2-like"/>
    <property type="match status" value="2"/>
</dbReference>
<dbReference type="GO" id="GO:0004674">
    <property type="term" value="F:protein serine/threonine kinase activity"/>
    <property type="evidence" value="ECO:0007669"/>
    <property type="project" value="UniProtKB-KW"/>
</dbReference>
<dbReference type="InterPro" id="IPR038408">
    <property type="entry name" value="GNK2_sf"/>
</dbReference>
<dbReference type="InterPro" id="IPR017441">
    <property type="entry name" value="Protein_kinase_ATP_BS"/>
</dbReference>
<dbReference type="Gene3D" id="1.10.510.10">
    <property type="entry name" value="Transferase(Phosphotransferase) domain 1"/>
    <property type="match status" value="1"/>
</dbReference>
<feature type="signal peptide" evidence="19">
    <location>
        <begin position="1"/>
        <end position="21"/>
    </location>
</feature>
<dbReference type="EMBL" id="JBANAX010000760">
    <property type="protein sequence ID" value="KAL1194179.1"/>
    <property type="molecule type" value="Genomic_DNA"/>
</dbReference>
<evidence type="ECO:0000256" key="10">
    <source>
        <dbReference type="ARBA" id="ARBA00022989"/>
    </source>
</evidence>
<keyword evidence="2" id="KW-0723">Serine/threonine-protein kinase</keyword>
<dbReference type="Proteomes" id="UP001558713">
    <property type="component" value="Unassembled WGS sequence"/>
</dbReference>
<dbReference type="Gene3D" id="3.30.430.20">
    <property type="entry name" value="Gnk2 domain, C-X8-C-X2-C motif"/>
    <property type="match status" value="2"/>
</dbReference>
<dbReference type="PROSITE" id="PS50011">
    <property type="entry name" value="PROTEIN_KINASE_DOM"/>
    <property type="match status" value="1"/>
</dbReference>
<dbReference type="PROSITE" id="PS00108">
    <property type="entry name" value="PROTEIN_KINASE_ST"/>
    <property type="match status" value="1"/>
</dbReference>
<evidence type="ECO:0000256" key="13">
    <source>
        <dbReference type="ARBA" id="ARBA00023180"/>
    </source>
</evidence>
<dbReference type="InterPro" id="IPR000719">
    <property type="entry name" value="Prot_kinase_dom"/>
</dbReference>
<keyword evidence="13" id="KW-0325">Glycoprotein</keyword>
<evidence type="ECO:0000259" key="20">
    <source>
        <dbReference type="PROSITE" id="PS50011"/>
    </source>
</evidence>
<evidence type="ECO:0000256" key="4">
    <source>
        <dbReference type="ARBA" id="ARBA00022692"/>
    </source>
</evidence>
<feature type="compositionally biased region" description="Polar residues" evidence="17">
    <location>
        <begin position="640"/>
        <end position="653"/>
    </location>
</feature>
<keyword evidence="23" id="KW-1185">Reference proteome</keyword>
<dbReference type="GO" id="GO:0016020">
    <property type="term" value="C:membrane"/>
    <property type="evidence" value="ECO:0007669"/>
    <property type="project" value="UniProtKB-SubCell"/>
</dbReference>
<dbReference type="AlphaFoldDB" id="A0ABD0ZHM1"/>
<evidence type="ECO:0000259" key="21">
    <source>
        <dbReference type="PROSITE" id="PS51473"/>
    </source>
</evidence>
<keyword evidence="5 19" id="KW-0732">Signal</keyword>
<comment type="subcellular location">
    <subcellularLocation>
        <location evidence="1">Membrane</location>
        <topology evidence="1">Single-pass membrane protein</topology>
    </subcellularLocation>
</comment>
<accession>A0ABD0ZHM1</accession>
<evidence type="ECO:0000256" key="6">
    <source>
        <dbReference type="ARBA" id="ARBA00022737"/>
    </source>
</evidence>
<comment type="caution">
    <text evidence="22">The sequence shown here is derived from an EMBL/GenBank/DDBJ whole genome shotgun (WGS) entry which is preliminary data.</text>
</comment>
<dbReference type="Pfam" id="PF01657">
    <property type="entry name" value="Stress-antifung"/>
    <property type="match status" value="2"/>
</dbReference>
<dbReference type="PROSITE" id="PS00107">
    <property type="entry name" value="PROTEIN_KINASE_ATP"/>
    <property type="match status" value="1"/>
</dbReference>
<evidence type="ECO:0000256" key="19">
    <source>
        <dbReference type="SAM" id="SignalP"/>
    </source>
</evidence>
<keyword evidence="11 18" id="KW-0472">Membrane</keyword>
<dbReference type="InterPro" id="IPR011009">
    <property type="entry name" value="Kinase-like_dom_sf"/>
</dbReference>
<comment type="catalytic activity">
    <reaction evidence="14">
        <text>L-seryl-[protein] + ATP = O-phospho-L-seryl-[protein] + ADP + H(+)</text>
        <dbReference type="Rhea" id="RHEA:17989"/>
        <dbReference type="Rhea" id="RHEA-COMP:9863"/>
        <dbReference type="Rhea" id="RHEA-COMP:11604"/>
        <dbReference type="ChEBI" id="CHEBI:15378"/>
        <dbReference type="ChEBI" id="CHEBI:29999"/>
        <dbReference type="ChEBI" id="CHEBI:30616"/>
        <dbReference type="ChEBI" id="CHEBI:83421"/>
        <dbReference type="ChEBI" id="CHEBI:456216"/>
    </reaction>
</comment>
<dbReference type="Pfam" id="PF07714">
    <property type="entry name" value="PK_Tyr_Ser-Thr"/>
    <property type="match status" value="1"/>
</dbReference>
<keyword evidence="7 16" id="KW-0547">Nucleotide-binding</keyword>
<keyword evidence="6" id="KW-0677">Repeat</keyword>
<evidence type="ECO:0000256" key="7">
    <source>
        <dbReference type="ARBA" id="ARBA00022741"/>
    </source>
</evidence>
<evidence type="ECO:0000256" key="12">
    <source>
        <dbReference type="ARBA" id="ARBA00023170"/>
    </source>
</evidence>
<dbReference type="GO" id="GO:0005524">
    <property type="term" value="F:ATP binding"/>
    <property type="evidence" value="ECO:0007669"/>
    <property type="project" value="UniProtKB-UniRule"/>
</dbReference>
<sequence length="653" mass="72740">MYLKILLSILCLVLALGFCIGSDPQCGGSRFSTRYFTPNGTYDTNRRLILSTLGSEVSSRGGYYNVSLGEGAGSIYALGMCIPGIEPKRCSDCIQPVADNLLRNCVNQTNSYEWGSGRMLCFVSYSDVLIFDSLNQEPVLTRCNNENIGNVTEFDRVWVGFMEDMIVAASSSHYAAKVSPPIGFQHIYAVMQCIPGLSSFNCGVCLRRSVSRYEKSCKGRQGSEIRRPVCFFRWETFPNYDAFVEPMSPPPLNPPGDMPNATKKNTTSRGTLIVIVVLAAIIVALLALGLVYCRRRQSNKTTKLKIDDDVTNPQSLQFDLKTLEAATDNFSGNNKIGQGGFGEVYKGTFPNGTEIAVKRLSITSGQGLKEFKNEIVVVAKLQHRNLVRILGFCLEGEEQILVYEFVPNKSLDYFLFDPVKQVQLDWTRRYNIIGGIARGILYLHHDSRITIIHRDLKASNILLDDDMKPRIADFGMARIFGLEQTRANTSKIVGTYGYMAPEYAMHGQFSVKSDVYSFGVLVLEIISGKMNSSFYQTDGSAGNLVTHAWRLWRKNLVLQLLDPTFGENYQSDEIVRCIHIALLCVQEDPEDRPTMSTIILLLTSSTITLQVPRSPGFFLQSSRDREPEAEGLNSHGKPVSSISDTSITDLEPR</sequence>
<evidence type="ECO:0000256" key="5">
    <source>
        <dbReference type="ARBA" id="ARBA00022729"/>
    </source>
</evidence>
<dbReference type="SMART" id="SM00220">
    <property type="entry name" value="S_TKc"/>
    <property type="match status" value="1"/>
</dbReference>
<proteinExistence type="predicted"/>
<dbReference type="PANTHER" id="PTHR27002">
    <property type="entry name" value="RECEPTOR-LIKE SERINE/THREONINE-PROTEIN KINASE SD1-8"/>
    <property type="match status" value="1"/>
</dbReference>
<feature type="domain" description="Gnk2-homologous" evidence="21">
    <location>
        <begin position="24"/>
        <end position="130"/>
    </location>
</feature>